<keyword evidence="3" id="KW-1185">Reference proteome</keyword>
<evidence type="ECO:0000313" key="2">
    <source>
        <dbReference type="EMBL" id="MQX53916.1"/>
    </source>
</evidence>
<gene>
    <name evidence="2" type="ORF">GFN93_11690</name>
</gene>
<protein>
    <submittedName>
        <fullName evidence="2">Uncharacterized protein</fullName>
    </submittedName>
</protein>
<organism evidence="2 3">
    <name type="scientific">Alcanivorax sediminis</name>
    <dbReference type="NCBI Taxonomy" id="2663008"/>
    <lineage>
        <taxon>Bacteria</taxon>
        <taxon>Pseudomonadati</taxon>
        <taxon>Pseudomonadota</taxon>
        <taxon>Gammaproteobacteria</taxon>
        <taxon>Oceanospirillales</taxon>
        <taxon>Alcanivoracaceae</taxon>
        <taxon>Alcanivorax</taxon>
    </lineage>
</organism>
<reference evidence="2 3" key="1">
    <citation type="submission" date="2019-10" db="EMBL/GenBank/DDBJ databases">
        <title>Alcanivorax sp.PA15-N-34 draft genome sequence.</title>
        <authorList>
            <person name="Liao X."/>
            <person name="Shao Z."/>
        </authorList>
    </citation>
    <scope>NUCLEOTIDE SEQUENCE [LARGE SCALE GENOMIC DNA]</scope>
    <source>
        <strain evidence="2 3">PA15-N-34</strain>
    </source>
</reference>
<feature type="transmembrane region" description="Helical" evidence="1">
    <location>
        <begin position="130"/>
        <end position="148"/>
    </location>
</feature>
<comment type="caution">
    <text evidence="2">The sequence shown here is derived from an EMBL/GenBank/DDBJ whole genome shotgun (WGS) entry which is preliminary data.</text>
</comment>
<dbReference type="Proteomes" id="UP000469421">
    <property type="component" value="Unassembled WGS sequence"/>
</dbReference>
<dbReference type="AlphaFoldDB" id="A0A6N7LX03"/>
<proteinExistence type="predicted"/>
<dbReference type="EMBL" id="WIRE01000001">
    <property type="protein sequence ID" value="MQX53916.1"/>
    <property type="molecule type" value="Genomic_DNA"/>
</dbReference>
<evidence type="ECO:0000313" key="3">
    <source>
        <dbReference type="Proteomes" id="UP000469421"/>
    </source>
</evidence>
<sequence length="239" mass="26949">MPKFHTIFVVWGRFGIIMTTLSIAPREEQIELQGVPGAIDQAQLIAVPDESDRKVEMVFAPKSGGACSLSLFNGRFVEYRRVAKRKGAAAVFNLAFVDPKPVHDVHRAWPEWAIAGLGIVAMGAGAYLQIWPVTAAGAIWMAVFSILARRKQRNRWIFFSRHGRIALFELNQSRVDSERIQKLIGILAKRGQLAWSNLPPGKERLAIEIAEHRRLMASGNISKARYERAKRRIFGRYKS</sequence>
<keyword evidence="1" id="KW-0812">Transmembrane</keyword>
<name>A0A6N7LX03_9GAMM</name>
<evidence type="ECO:0000256" key="1">
    <source>
        <dbReference type="SAM" id="Phobius"/>
    </source>
</evidence>
<dbReference type="RefSeq" id="WP_153501255.1">
    <property type="nucleotide sequence ID" value="NZ_WIRE01000001.1"/>
</dbReference>
<accession>A0A6N7LX03</accession>
<keyword evidence="1" id="KW-0472">Membrane</keyword>
<keyword evidence="1" id="KW-1133">Transmembrane helix</keyword>